<evidence type="ECO:0000256" key="2">
    <source>
        <dbReference type="SAM" id="Phobius"/>
    </source>
</evidence>
<evidence type="ECO:0000313" key="3">
    <source>
        <dbReference type="EMBL" id="CAL1289785.1"/>
    </source>
</evidence>
<evidence type="ECO:0000256" key="1">
    <source>
        <dbReference type="SAM" id="MobiDB-lite"/>
    </source>
</evidence>
<dbReference type="EMBL" id="CAXIEN010000255">
    <property type="protein sequence ID" value="CAL1289785.1"/>
    <property type="molecule type" value="Genomic_DNA"/>
</dbReference>
<organism evidence="3 4">
    <name type="scientific">Larinioides sclopetarius</name>
    <dbReference type="NCBI Taxonomy" id="280406"/>
    <lineage>
        <taxon>Eukaryota</taxon>
        <taxon>Metazoa</taxon>
        <taxon>Ecdysozoa</taxon>
        <taxon>Arthropoda</taxon>
        <taxon>Chelicerata</taxon>
        <taxon>Arachnida</taxon>
        <taxon>Araneae</taxon>
        <taxon>Araneomorphae</taxon>
        <taxon>Entelegynae</taxon>
        <taxon>Araneoidea</taxon>
        <taxon>Araneidae</taxon>
        <taxon>Larinioides</taxon>
    </lineage>
</organism>
<comment type="caution">
    <text evidence="3">The sequence shown here is derived from an EMBL/GenBank/DDBJ whole genome shotgun (WGS) entry which is preliminary data.</text>
</comment>
<keyword evidence="2" id="KW-1133">Transmembrane helix</keyword>
<keyword evidence="4" id="KW-1185">Reference proteome</keyword>
<sequence>MDTAQMARMLDALDDDISHLHNTVHDLEERTLRAISLQLKGYEDFRFFFLALNCALAPILLAAALCYLLQQHFIADESIVQVTLHSLSMFLMFLSATIGMPMYLGALWAIYHFSAPHEEVMDELFRSFLEIEQSAPDSDDISRRDSSATLSRESLLQPTEEIPPALPSPHS</sequence>
<feature type="region of interest" description="Disordered" evidence="1">
    <location>
        <begin position="134"/>
        <end position="171"/>
    </location>
</feature>
<keyword evidence="2" id="KW-0812">Transmembrane</keyword>
<accession>A0AAV2B286</accession>
<gene>
    <name evidence="3" type="ORF">LARSCL_LOCUS16137</name>
</gene>
<feature type="transmembrane region" description="Helical" evidence="2">
    <location>
        <begin position="47"/>
        <end position="70"/>
    </location>
</feature>
<feature type="transmembrane region" description="Helical" evidence="2">
    <location>
        <begin position="90"/>
        <end position="111"/>
    </location>
</feature>
<evidence type="ECO:0000313" key="4">
    <source>
        <dbReference type="Proteomes" id="UP001497382"/>
    </source>
</evidence>
<keyword evidence="2" id="KW-0472">Membrane</keyword>
<feature type="compositionally biased region" description="Polar residues" evidence="1">
    <location>
        <begin position="148"/>
        <end position="157"/>
    </location>
</feature>
<protein>
    <submittedName>
        <fullName evidence="3">Uncharacterized protein</fullName>
    </submittedName>
</protein>
<reference evidence="3 4" key="1">
    <citation type="submission" date="2024-04" db="EMBL/GenBank/DDBJ databases">
        <authorList>
            <person name="Rising A."/>
            <person name="Reimegard J."/>
            <person name="Sonavane S."/>
            <person name="Akerstrom W."/>
            <person name="Nylinder S."/>
            <person name="Hedman E."/>
            <person name="Kallberg Y."/>
        </authorList>
    </citation>
    <scope>NUCLEOTIDE SEQUENCE [LARGE SCALE GENOMIC DNA]</scope>
</reference>
<dbReference type="AlphaFoldDB" id="A0AAV2B286"/>
<name>A0AAV2B286_9ARAC</name>
<dbReference type="Proteomes" id="UP001497382">
    <property type="component" value="Unassembled WGS sequence"/>
</dbReference>
<proteinExistence type="predicted"/>